<dbReference type="AlphaFoldDB" id="A0A840BPX2"/>
<dbReference type="Gene3D" id="3.40.190.10">
    <property type="entry name" value="Periplasmic binding protein-like II"/>
    <property type="match status" value="2"/>
</dbReference>
<evidence type="ECO:0000256" key="1">
    <source>
        <dbReference type="SAM" id="SignalP"/>
    </source>
</evidence>
<dbReference type="EMBL" id="JACIET010000003">
    <property type="protein sequence ID" value="MBB4014724.1"/>
    <property type="molecule type" value="Genomic_DNA"/>
</dbReference>
<proteinExistence type="predicted"/>
<protein>
    <submittedName>
        <fullName evidence="2">Polar amino acid transport system substrate-binding protein</fullName>
    </submittedName>
</protein>
<dbReference type="PANTHER" id="PTHR35936">
    <property type="entry name" value="MEMBRANE-BOUND LYTIC MUREIN TRANSGLYCOSYLASE F"/>
    <property type="match status" value="1"/>
</dbReference>
<feature type="chain" id="PRO_5032541051" evidence="1">
    <location>
        <begin position="22"/>
        <end position="251"/>
    </location>
</feature>
<dbReference type="PANTHER" id="PTHR35936:SF25">
    <property type="entry name" value="ABC TRANSPORTER SUBSTRATE-BINDING PROTEIN"/>
    <property type="match status" value="1"/>
</dbReference>
<name>A0A840BPX2_9RHOO</name>
<organism evidence="2 3">
    <name type="scientific">Niveibacterium umoris</name>
    <dbReference type="NCBI Taxonomy" id="1193620"/>
    <lineage>
        <taxon>Bacteria</taxon>
        <taxon>Pseudomonadati</taxon>
        <taxon>Pseudomonadota</taxon>
        <taxon>Betaproteobacteria</taxon>
        <taxon>Rhodocyclales</taxon>
        <taxon>Rhodocyclaceae</taxon>
        <taxon>Niveibacterium</taxon>
    </lineage>
</organism>
<gene>
    <name evidence="2" type="ORF">GGR36_004080</name>
</gene>
<accession>A0A840BPX2</accession>
<keyword evidence="1" id="KW-0732">Signal</keyword>
<evidence type="ECO:0000313" key="3">
    <source>
        <dbReference type="Proteomes" id="UP000561045"/>
    </source>
</evidence>
<feature type="signal peptide" evidence="1">
    <location>
        <begin position="1"/>
        <end position="21"/>
    </location>
</feature>
<dbReference type="RefSeq" id="WP_183637811.1">
    <property type="nucleotide sequence ID" value="NZ_BAABLE010000008.1"/>
</dbReference>
<evidence type="ECO:0000313" key="2">
    <source>
        <dbReference type="EMBL" id="MBB4014724.1"/>
    </source>
</evidence>
<sequence length="251" mass="27961">MRPLAFAVLVATAQLASPAHAEVLDIVAPAFWCPFACQAGDAREGFTIEILRAIFEPAGHKVVLHNENYARALADVRSGQFLATPSTLHDEAPDFVFPEEPVSRNRYCFFTRPNDAWLYSGAGTLKGRTVGVVQGYSYGEAIDHAMEKHAARFEVVAGDDLTLRLARMMQAERIDAFVEEENLVAWLRFKEVVPPLRAAGCEAPLYGYVAFSPTNPRSKTYAAQFSRGIRQLRADGRLARILARYGLRDWR</sequence>
<reference evidence="2 3" key="1">
    <citation type="submission" date="2020-08" db="EMBL/GenBank/DDBJ databases">
        <title>Genomic Encyclopedia of Type Strains, Phase IV (KMG-IV): sequencing the most valuable type-strain genomes for metagenomic binning, comparative biology and taxonomic classification.</title>
        <authorList>
            <person name="Goeker M."/>
        </authorList>
    </citation>
    <scope>NUCLEOTIDE SEQUENCE [LARGE SCALE GENOMIC DNA]</scope>
    <source>
        <strain evidence="2 3">DSM 106739</strain>
    </source>
</reference>
<keyword evidence="3" id="KW-1185">Reference proteome</keyword>
<dbReference type="Proteomes" id="UP000561045">
    <property type="component" value="Unassembled WGS sequence"/>
</dbReference>
<comment type="caution">
    <text evidence="2">The sequence shown here is derived from an EMBL/GenBank/DDBJ whole genome shotgun (WGS) entry which is preliminary data.</text>
</comment>
<dbReference type="SUPFAM" id="SSF53850">
    <property type="entry name" value="Periplasmic binding protein-like II"/>
    <property type="match status" value="1"/>
</dbReference>